<evidence type="ECO:0000256" key="1">
    <source>
        <dbReference type="ARBA" id="ARBA00004651"/>
    </source>
</evidence>
<evidence type="ECO:0000256" key="6">
    <source>
        <dbReference type="SAM" id="Phobius"/>
    </source>
</evidence>
<keyword evidence="5 6" id="KW-0472">Membrane</keyword>
<dbReference type="NCBIfam" id="TIGR00360">
    <property type="entry name" value="ComEC_N-term"/>
    <property type="match status" value="1"/>
</dbReference>
<dbReference type="RefSeq" id="WP_190477701.1">
    <property type="nucleotide sequence ID" value="NZ_JACOFT010000002.1"/>
</dbReference>
<comment type="caution">
    <text evidence="10">The sequence shown here is derived from an EMBL/GenBank/DDBJ whole genome shotgun (WGS) entry which is preliminary data.</text>
</comment>
<evidence type="ECO:0000313" key="10">
    <source>
        <dbReference type="EMBL" id="MBC3810689.1"/>
    </source>
</evidence>
<dbReference type="Pfam" id="PF13567">
    <property type="entry name" value="DUF4131"/>
    <property type="match status" value="1"/>
</dbReference>
<gene>
    <name evidence="10" type="ORF">H8K26_04480</name>
</gene>
<keyword evidence="4 6" id="KW-1133">Transmembrane helix</keyword>
<dbReference type="InterPro" id="IPR036866">
    <property type="entry name" value="RibonucZ/Hydroxyglut_hydro"/>
</dbReference>
<dbReference type="InterPro" id="IPR036640">
    <property type="entry name" value="ABC1_TM_sf"/>
</dbReference>
<dbReference type="Proteomes" id="UP000637632">
    <property type="component" value="Unassembled WGS sequence"/>
</dbReference>
<evidence type="ECO:0000256" key="5">
    <source>
        <dbReference type="ARBA" id="ARBA00023136"/>
    </source>
</evidence>
<feature type="domain" description="DUF4131" evidence="9">
    <location>
        <begin position="29"/>
        <end position="193"/>
    </location>
</feature>
<keyword evidence="3 6" id="KW-0812">Transmembrane</keyword>
<feature type="transmembrane region" description="Helical" evidence="6">
    <location>
        <begin position="56"/>
        <end position="79"/>
    </location>
</feature>
<evidence type="ECO:0000256" key="2">
    <source>
        <dbReference type="ARBA" id="ARBA00022475"/>
    </source>
</evidence>
<dbReference type="Pfam" id="PF00753">
    <property type="entry name" value="Lactamase_B"/>
    <property type="match status" value="1"/>
</dbReference>
<evidence type="ECO:0000256" key="3">
    <source>
        <dbReference type="ARBA" id="ARBA00022692"/>
    </source>
</evidence>
<sequence>MQALCIGLAIGVTLLQQQAALLEVHTLFLMLFAAVLLMLASYRFSIYQKLPAVVRVLCQMLFAGIVGFVWASLFAHFYLTRSLPAKYEGKDLVVLGTIDSLPANFDQGERFNFAVEHVISPDLSVDEQRHFPEKLALSAYQGTEDLHVRPGERWQFNLRLKRPHGSANPHGFDYEVWLLEQGIRATGTVRPASSAYPNQRLQEFVWNISNVVERCRATLRDHIHAALPGKAYAGVIVALVIGDQREISQSDWTVFNRAGIGHLISISGLHITMIAGLFAGLISFLWRHSFFLNLSLPLMVPAQKVAALAGAVIAFLYVALAGFGVPAQRTLYMLCVVALAVWNGRVTSFSSVLCLALGLVVVLDPWAVLSAGFWLSFGAVGVILFAVVGYEDSGAVTQRQQLASSLRVATRTQYAVTVGLVPLTMFLFGQFSLISPLANAVAIPLISFVVTPLALLGSVLPSGASAVVLSLAHDTVQMLATVLSWLSTFPAAVWTAAYPPFWVFALALAGVVWMLLPKAWPMRWLGIFCCLPLISFQLVPVAEGQLKVTALDVGQGMALLIETSTHRLLYDTGPAYSAESDSGSRIILPYLKAQGINGLDAMIVSHNDSDHSGGALSILKQMPVSLVLSSLNSDSAIVAESRQHRRCQSGQVWRWDGILFEILQPGAASYDSTKWKPNARSCVLKVSTSHYAMLLPGDIEAVQEDELVNSIPDKLRADVLLAPHHGSGTSSTPEFLQAVRPELAIFQLGYLNRYHHPKTEVWNRYADFGIKRLRTDESGAITLQFGTSLQFSQFRQEHARYWYAQ</sequence>
<protein>
    <submittedName>
        <fullName evidence="10">DNA internalization-related competence protein ComEC/Rec2</fullName>
    </submittedName>
</protein>
<organism evidence="10 11">
    <name type="scientific">Undibacterium aquatile</name>
    <dbReference type="NCBI Taxonomy" id="1537398"/>
    <lineage>
        <taxon>Bacteria</taxon>
        <taxon>Pseudomonadati</taxon>
        <taxon>Pseudomonadota</taxon>
        <taxon>Betaproteobacteria</taxon>
        <taxon>Burkholderiales</taxon>
        <taxon>Oxalobacteraceae</taxon>
        <taxon>Undibacterium</taxon>
    </lineage>
</organism>
<feature type="transmembrane region" description="Helical" evidence="6">
    <location>
        <begin position="306"/>
        <end position="325"/>
    </location>
</feature>
<evidence type="ECO:0000259" key="9">
    <source>
        <dbReference type="Pfam" id="PF13567"/>
    </source>
</evidence>
<feature type="transmembrane region" description="Helical" evidence="6">
    <location>
        <begin position="332"/>
        <end position="360"/>
    </location>
</feature>
<feature type="domain" description="ComEC/Rec2-related protein" evidence="8">
    <location>
        <begin position="239"/>
        <end position="519"/>
    </location>
</feature>
<dbReference type="EMBL" id="JACOFT010000002">
    <property type="protein sequence ID" value="MBC3810689.1"/>
    <property type="molecule type" value="Genomic_DNA"/>
</dbReference>
<dbReference type="InterPro" id="IPR004477">
    <property type="entry name" value="ComEC_N"/>
</dbReference>
<feature type="transmembrane region" description="Helical" evidence="6">
    <location>
        <begin position="498"/>
        <end position="516"/>
    </location>
</feature>
<accession>A0ABR6XEE4</accession>
<feature type="transmembrane region" description="Helical" evidence="6">
    <location>
        <begin position="25"/>
        <end position="44"/>
    </location>
</feature>
<feature type="transmembrane region" description="Helical" evidence="6">
    <location>
        <begin position="366"/>
        <end position="390"/>
    </location>
</feature>
<dbReference type="InterPro" id="IPR004797">
    <property type="entry name" value="Competence_ComEC/Rec2"/>
</dbReference>
<feature type="domain" description="Metallo-beta-lactamase" evidence="7">
    <location>
        <begin position="552"/>
        <end position="744"/>
    </location>
</feature>
<evidence type="ECO:0000259" key="7">
    <source>
        <dbReference type="Pfam" id="PF00753"/>
    </source>
</evidence>
<dbReference type="PANTHER" id="PTHR30619:SF1">
    <property type="entry name" value="RECOMBINATION PROTEIN 2"/>
    <property type="match status" value="1"/>
</dbReference>
<evidence type="ECO:0000259" key="8">
    <source>
        <dbReference type="Pfam" id="PF03772"/>
    </source>
</evidence>
<proteinExistence type="predicted"/>
<dbReference type="Gene3D" id="3.60.15.10">
    <property type="entry name" value="Ribonuclease Z/Hydroxyacylglutathione hydrolase-like"/>
    <property type="match status" value="1"/>
</dbReference>
<comment type="subcellular location">
    <subcellularLocation>
        <location evidence="1">Cell membrane</location>
        <topology evidence="1">Multi-pass membrane protein</topology>
    </subcellularLocation>
</comment>
<keyword evidence="2" id="KW-1003">Cell membrane</keyword>
<dbReference type="InterPro" id="IPR001279">
    <property type="entry name" value="Metallo-B-lactamas"/>
</dbReference>
<dbReference type="SUPFAM" id="SSF90123">
    <property type="entry name" value="ABC transporter transmembrane region"/>
    <property type="match status" value="1"/>
</dbReference>
<dbReference type="InterPro" id="IPR052159">
    <property type="entry name" value="Competence_DNA_uptake"/>
</dbReference>
<evidence type="ECO:0000256" key="4">
    <source>
        <dbReference type="ARBA" id="ARBA00022989"/>
    </source>
</evidence>
<dbReference type="SUPFAM" id="SSF56281">
    <property type="entry name" value="Metallo-hydrolase/oxidoreductase"/>
    <property type="match status" value="1"/>
</dbReference>
<keyword evidence="11" id="KW-1185">Reference proteome</keyword>
<feature type="transmembrane region" description="Helical" evidence="6">
    <location>
        <begin position="263"/>
        <end position="286"/>
    </location>
</feature>
<feature type="transmembrane region" description="Helical" evidence="6">
    <location>
        <begin position="414"/>
        <end position="434"/>
    </location>
</feature>
<name>A0ABR6XEE4_9BURK</name>
<dbReference type="InterPro" id="IPR025405">
    <property type="entry name" value="DUF4131"/>
</dbReference>
<dbReference type="InterPro" id="IPR035681">
    <property type="entry name" value="ComA-like_MBL"/>
</dbReference>
<dbReference type="PANTHER" id="PTHR30619">
    <property type="entry name" value="DNA INTERNALIZATION/COMPETENCE PROTEIN COMEC/REC2"/>
    <property type="match status" value="1"/>
</dbReference>
<evidence type="ECO:0000313" key="11">
    <source>
        <dbReference type="Proteomes" id="UP000637632"/>
    </source>
</evidence>
<dbReference type="CDD" id="cd07731">
    <property type="entry name" value="ComA-like_MBL-fold"/>
    <property type="match status" value="1"/>
</dbReference>
<dbReference type="NCBIfam" id="TIGR00361">
    <property type="entry name" value="ComEC_Rec2"/>
    <property type="match status" value="1"/>
</dbReference>
<feature type="transmembrane region" description="Helical" evidence="6">
    <location>
        <begin position="440"/>
        <end position="460"/>
    </location>
</feature>
<reference evidence="10 11" key="1">
    <citation type="submission" date="2020-08" db="EMBL/GenBank/DDBJ databases">
        <title>Novel species isolated from subtropical streams in China.</title>
        <authorList>
            <person name="Lu H."/>
        </authorList>
    </citation>
    <scope>NUCLEOTIDE SEQUENCE [LARGE SCALE GENOMIC DNA]</scope>
    <source>
        <strain evidence="10 11">CCTCC AB 2015119</strain>
    </source>
</reference>
<dbReference type="Pfam" id="PF03772">
    <property type="entry name" value="Competence"/>
    <property type="match status" value="1"/>
</dbReference>